<gene>
    <name evidence="8 10" type="primary">cmk</name>
    <name evidence="10" type="ORF">KHM83_08310</name>
</gene>
<dbReference type="HAMAP" id="MF_00238">
    <property type="entry name" value="Cytidyl_kinase_type1"/>
    <property type="match status" value="1"/>
</dbReference>
<evidence type="ECO:0000256" key="3">
    <source>
        <dbReference type="ARBA" id="ARBA00022741"/>
    </source>
</evidence>
<evidence type="ECO:0000256" key="4">
    <source>
        <dbReference type="ARBA" id="ARBA00022777"/>
    </source>
</evidence>
<proteinExistence type="inferred from homology"/>
<organism evidence="10 11">
    <name type="scientific">Fusibacter paucivorans</name>
    <dbReference type="NCBI Taxonomy" id="76009"/>
    <lineage>
        <taxon>Bacteria</taxon>
        <taxon>Bacillati</taxon>
        <taxon>Bacillota</taxon>
        <taxon>Clostridia</taxon>
        <taxon>Eubacteriales</taxon>
        <taxon>Eubacteriales Family XII. Incertae Sedis</taxon>
        <taxon>Fusibacter</taxon>
    </lineage>
</organism>
<dbReference type="SUPFAM" id="SSF52540">
    <property type="entry name" value="P-loop containing nucleoside triphosphate hydrolases"/>
    <property type="match status" value="1"/>
</dbReference>
<evidence type="ECO:0000256" key="2">
    <source>
        <dbReference type="ARBA" id="ARBA00022679"/>
    </source>
</evidence>
<evidence type="ECO:0000256" key="8">
    <source>
        <dbReference type="HAMAP-Rule" id="MF_00238"/>
    </source>
</evidence>
<keyword evidence="2 8" id="KW-0808">Transferase</keyword>
<comment type="catalytic activity">
    <reaction evidence="7 8">
        <text>CMP + ATP = CDP + ADP</text>
        <dbReference type="Rhea" id="RHEA:11600"/>
        <dbReference type="ChEBI" id="CHEBI:30616"/>
        <dbReference type="ChEBI" id="CHEBI:58069"/>
        <dbReference type="ChEBI" id="CHEBI:60377"/>
        <dbReference type="ChEBI" id="CHEBI:456216"/>
        <dbReference type="EC" id="2.7.4.25"/>
    </reaction>
</comment>
<dbReference type="InterPro" id="IPR003136">
    <property type="entry name" value="Cytidylate_kin"/>
</dbReference>
<evidence type="ECO:0000313" key="11">
    <source>
        <dbReference type="Proteomes" id="UP000746471"/>
    </source>
</evidence>
<evidence type="ECO:0000313" key="10">
    <source>
        <dbReference type="EMBL" id="MBS7526677.1"/>
    </source>
</evidence>
<sequence length="227" mass="25145">MGVNKNLIQIAIDGPAGSGKSTVAKKLAQVLGFIYLDTGAMYRTVTLKALRSQIDLNDPQALKAIVDTIAIDFDKDRVLMDREDCTEAIRQPEVSRNVSKVAMDVHVREVMVKQQQQIASNKNVIMDGRDIGTHVLPNADYKFFLVASAEERASRRLRELAAKGFETDLKTLTKEIELRDKLDSERACAPLAQASDAICIDTTTFNIEEVVNALLEIIQNRKVVSNA</sequence>
<dbReference type="InterPro" id="IPR011994">
    <property type="entry name" value="Cytidylate_kinase_dom"/>
</dbReference>
<feature type="binding site" evidence="8">
    <location>
        <begin position="14"/>
        <end position="22"/>
    </location>
    <ligand>
        <name>ATP</name>
        <dbReference type="ChEBI" id="CHEBI:30616"/>
    </ligand>
</feature>
<keyword evidence="4 8" id="KW-0418">Kinase</keyword>
<evidence type="ECO:0000256" key="7">
    <source>
        <dbReference type="ARBA" id="ARBA00048478"/>
    </source>
</evidence>
<name>A0ABS5PP21_9FIRM</name>
<dbReference type="Proteomes" id="UP000746471">
    <property type="component" value="Unassembled WGS sequence"/>
</dbReference>
<keyword evidence="11" id="KW-1185">Reference proteome</keyword>
<keyword evidence="5 8" id="KW-0067">ATP-binding</keyword>
<evidence type="ECO:0000256" key="1">
    <source>
        <dbReference type="ARBA" id="ARBA00009427"/>
    </source>
</evidence>
<keyword evidence="8" id="KW-0963">Cytoplasm</keyword>
<comment type="caution">
    <text evidence="10">The sequence shown here is derived from an EMBL/GenBank/DDBJ whole genome shotgun (WGS) entry which is preliminary data.</text>
</comment>
<reference evidence="10 11" key="1">
    <citation type="submission" date="2021-05" db="EMBL/GenBank/DDBJ databases">
        <title>Fusibacter ferrireducens sp. nov., an anaerobic, sulfur- and Fe-reducing bacterium isolated from the mangrove sediment.</title>
        <authorList>
            <person name="Qiu D."/>
        </authorList>
    </citation>
    <scope>NUCLEOTIDE SEQUENCE [LARGE SCALE GENOMIC DNA]</scope>
    <source>
        <strain evidence="10 11">DSM 12116</strain>
    </source>
</reference>
<dbReference type="GO" id="GO:0016301">
    <property type="term" value="F:kinase activity"/>
    <property type="evidence" value="ECO:0007669"/>
    <property type="project" value="UniProtKB-KW"/>
</dbReference>
<accession>A0ABS5PP21</accession>
<comment type="subcellular location">
    <subcellularLocation>
        <location evidence="8">Cytoplasm</location>
    </subcellularLocation>
</comment>
<evidence type="ECO:0000256" key="5">
    <source>
        <dbReference type="ARBA" id="ARBA00022840"/>
    </source>
</evidence>
<dbReference type="CDD" id="cd02020">
    <property type="entry name" value="CMPK"/>
    <property type="match status" value="1"/>
</dbReference>
<feature type="domain" description="Cytidylate kinase" evidence="9">
    <location>
        <begin position="10"/>
        <end position="219"/>
    </location>
</feature>
<comment type="catalytic activity">
    <reaction evidence="6 8">
        <text>dCMP + ATP = dCDP + ADP</text>
        <dbReference type="Rhea" id="RHEA:25094"/>
        <dbReference type="ChEBI" id="CHEBI:30616"/>
        <dbReference type="ChEBI" id="CHEBI:57566"/>
        <dbReference type="ChEBI" id="CHEBI:58593"/>
        <dbReference type="ChEBI" id="CHEBI:456216"/>
        <dbReference type="EC" id="2.7.4.25"/>
    </reaction>
</comment>
<dbReference type="NCBIfam" id="TIGR00017">
    <property type="entry name" value="cmk"/>
    <property type="match status" value="1"/>
</dbReference>
<evidence type="ECO:0000256" key="6">
    <source>
        <dbReference type="ARBA" id="ARBA00047615"/>
    </source>
</evidence>
<dbReference type="Gene3D" id="3.40.50.300">
    <property type="entry name" value="P-loop containing nucleotide triphosphate hydrolases"/>
    <property type="match status" value="1"/>
</dbReference>
<dbReference type="EC" id="2.7.4.25" evidence="8"/>
<dbReference type="InterPro" id="IPR027417">
    <property type="entry name" value="P-loop_NTPase"/>
</dbReference>
<dbReference type="Pfam" id="PF02224">
    <property type="entry name" value="Cytidylate_kin"/>
    <property type="match status" value="1"/>
</dbReference>
<evidence type="ECO:0000259" key="9">
    <source>
        <dbReference type="Pfam" id="PF02224"/>
    </source>
</evidence>
<protein>
    <recommendedName>
        <fullName evidence="8">Cytidylate kinase</fullName>
        <shortName evidence="8">CK</shortName>
        <ecNumber evidence="8">2.7.4.25</ecNumber>
    </recommendedName>
    <alternativeName>
        <fullName evidence="8">Cytidine monophosphate kinase</fullName>
        <shortName evidence="8">CMP kinase</shortName>
    </alternativeName>
</protein>
<dbReference type="RefSeq" id="WP_213236537.1">
    <property type="nucleotide sequence ID" value="NZ_JAHBCL010000012.1"/>
</dbReference>
<comment type="similarity">
    <text evidence="1 8">Belongs to the cytidylate kinase family. Type 1 subfamily.</text>
</comment>
<dbReference type="PANTHER" id="PTHR21299">
    <property type="entry name" value="CYTIDYLATE KINASE/PANTOATE-BETA-ALANINE LIGASE"/>
    <property type="match status" value="1"/>
</dbReference>
<dbReference type="PANTHER" id="PTHR21299:SF2">
    <property type="entry name" value="CYTIDYLATE KINASE"/>
    <property type="match status" value="1"/>
</dbReference>
<dbReference type="EMBL" id="JAHBCL010000012">
    <property type="protein sequence ID" value="MBS7526677.1"/>
    <property type="molecule type" value="Genomic_DNA"/>
</dbReference>
<keyword evidence="3 8" id="KW-0547">Nucleotide-binding</keyword>